<evidence type="ECO:0000256" key="1">
    <source>
        <dbReference type="SAM" id="Phobius"/>
    </source>
</evidence>
<reference evidence="2 3" key="1">
    <citation type="submission" date="2020-03" db="EMBL/GenBank/DDBJ databases">
        <title>Genomic Encyclopedia of Type Strains, Phase IV (KMG-IV): sequencing the most valuable type-strain genomes for metagenomic binning, comparative biology and taxonomic classification.</title>
        <authorList>
            <person name="Goeker M."/>
        </authorList>
    </citation>
    <scope>NUCLEOTIDE SEQUENCE [LARGE SCALE GENOMIC DNA]</scope>
    <source>
        <strain evidence="2 3">DSM 29762</strain>
    </source>
</reference>
<gene>
    <name evidence="2" type="ORF">GGR42_003431</name>
</gene>
<dbReference type="AlphaFoldDB" id="A0A846R0F7"/>
<name>A0A846R0F7_9FLAO</name>
<protein>
    <submittedName>
        <fullName evidence="2">Putative membrane protein</fullName>
    </submittedName>
</protein>
<evidence type="ECO:0000313" key="3">
    <source>
        <dbReference type="Proteomes" id="UP000590442"/>
    </source>
</evidence>
<feature type="transmembrane region" description="Helical" evidence="1">
    <location>
        <begin position="7"/>
        <end position="37"/>
    </location>
</feature>
<dbReference type="EMBL" id="JAATJJ010000005">
    <property type="protein sequence ID" value="NJB72927.1"/>
    <property type="molecule type" value="Genomic_DNA"/>
</dbReference>
<dbReference type="Proteomes" id="UP000590442">
    <property type="component" value="Unassembled WGS sequence"/>
</dbReference>
<organism evidence="2 3">
    <name type="scientific">Saonia flava</name>
    <dbReference type="NCBI Taxonomy" id="523696"/>
    <lineage>
        <taxon>Bacteria</taxon>
        <taxon>Pseudomonadati</taxon>
        <taxon>Bacteroidota</taxon>
        <taxon>Flavobacteriia</taxon>
        <taxon>Flavobacteriales</taxon>
        <taxon>Flavobacteriaceae</taxon>
        <taxon>Saonia</taxon>
    </lineage>
</organism>
<keyword evidence="1" id="KW-1133">Transmembrane helix</keyword>
<sequence>MNKENILLILWIIFGFVFVIAVESILYFIIHLLYFGFAELGISYNVMTYVFPIITLIFYSLTALFLLNRIKTKSITKTSGIYLTEFPKRLLIISALVVFILTPLTNKLSGMYAESASENTLLEMGEYLRFYGWFNLGFAISQTLVLIAMVGFSLIKLKELNKN</sequence>
<proteinExistence type="predicted"/>
<accession>A0A846R0F7</accession>
<evidence type="ECO:0000313" key="2">
    <source>
        <dbReference type="EMBL" id="NJB72927.1"/>
    </source>
</evidence>
<feature type="transmembrane region" description="Helical" evidence="1">
    <location>
        <begin position="133"/>
        <end position="155"/>
    </location>
</feature>
<feature type="transmembrane region" description="Helical" evidence="1">
    <location>
        <begin position="49"/>
        <end position="70"/>
    </location>
</feature>
<comment type="caution">
    <text evidence="2">The sequence shown here is derived from an EMBL/GenBank/DDBJ whole genome shotgun (WGS) entry which is preliminary data.</text>
</comment>
<dbReference type="RefSeq" id="WP_167966633.1">
    <property type="nucleotide sequence ID" value="NZ_JAATJJ010000005.1"/>
</dbReference>
<keyword evidence="3" id="KW-1185">Reference proteome</keyword>
<keyword evidence="1" id="KW-0812">Transmembrane</keyword>
<keyword evidence="1" id="KW-0472">Membrane</keyword>
<feature type="transmembrane region" description="Helical" evidence="1">
    <location>
        <begin position="90"/>
        <end position="113"/>
    </location>
</feature>